<gene>
    <name evidence="2" type="ORF">T4D_8943</name>
</gene>
<proteinExistence type="predicted"/>
<keyword evidence="1" id="KW-1133">Transmembrane helix</keyword>
<reference evidence="2 3" key="1">
    <citation type="submission" date="2015-01" db="EMBL/GenBank/DDBJ databases">
        <title>Evolution of Trichinella species and genotypes.</title>
        <authorList>
            <person name="Korhonen P.K."/>
            <person name="Edoardo P."/>
            <person name="Giuseppe L.R."/>
            <person name="Gasser R.B."/>
        </authorList>
    </citation>
    <scope>NUCLEOTIDE SEQUENCE [LARGE SCALE GENOMIC DNA]</scope>
    <source>
        <strain evidence="2">ISS470</strain>
    </source>
</reference>
<evidence type="ECO:0000256" key="1">
    <source>
        <dbReference type="SAM" id="Phobius"/>
    </source>
</evidence>
<sequence>MVVNRITFKKRFVLLTFRDTTYFYCSVLSVLISGVLKFVYVHNGYSAIVVDGRLRLNFFSYQRIIVVFPTWKFFASSLWNKLTTEGKTTSASLLGNDDTNA</sequence>
<keyword evidence="1" id="KW-0812">Transmembrane</keyword>
<accession>A0A0V1FHP3</accession>
<organism evidence="2 3">
    <name type="scientific">Trichinella pseudospiralis</name>
    <name type="common">Parasitic roundworm</name>
    <dbReference type="NCBI Taxonomy" id="6337"/>
    <lineage>
        <taxon>Eukaryota</taxon>
        <taxon>Metazoa</taxon>
        <taxon>Ecdysozoa</taxon>
        <taxon>Nematoda</taxon>
        <taxon>Enoplea</taxon>
        <taxon>Dorylaimia</taxon>
        <taxon>Trichinellida</taxon>
        <taxon>Trichinellidae</taxon>
        <taxon>Trichinella</taxon>
    </lineage>
</organism>
<dbReference type="AlphaFoldDB" id="A0A0V1FHP3"/>
<feature type="transmembrane region" description="Helical" evidence="1">
    <location>
        <begin position="60"/>
        <end position="79"/>
    </location>
</feature>
<feature type="transmembrane region" description="Helical" evidence="1">
    <location>
        <begin position="21"/>
        <end position="40"/>
    </location>
</feature>
<evidence type="ECO:0000313" key="3">
    <source>
        <dbReference type="Proteomes" id="UP000054995"/>
    </source>
</evidence>
<dbReference type="EMBL" id="JYDT01000089">
    <property type="protein sequence ID" value="KRY85516.1"/>
    <property type="molecule type" value="Genomic_DNA"/>
</dbReference>
<name>A0A0V1FHP3_TRIPS</name>
<dbReference type="Proteomes" id="UP000054995">
    <property type="component" value="Unassembled WGS sequence"/>
</dbReference>
<evidence type="ECO:0000313" key="2">
    <source>
        <dbReference type="EMBL" id="KRY85516.1"/>
    </source>
</evidence>
<protein>
    <submittedName>
        <fullName evidence="2">Uncharacterized protein</fullName>
    </submittedName>
</protein>
<keyword evidence="1" id="KW-0472">Membrane</keyword>
<comment type="caution">
    <text evidence="2">The sequence shown here is derived from an EMBL/GenBank/DDBJ whole genome shotgun (WGS) entry which is preliminary data.</text>
</comment>
<keyword evidence="3" id="KW-1185">Reference proteome</keyword>